<evidence type="ECO:0000313" key="2">
    <source>
        <dbReference type="EMBL" id="KAD6794973.1"/>
    </source>
</evidence>
<keyword evidence="3" id="KW-1185">Reference proteome</keyword>
<dbReference type="OrthoDB" id="10009287at2759"/>
<dbReference type="InterPro" id="IPR036236">
    <property type="entry name" value="Znf_C2H2_sf"/>
</dbReference>
<sequence length="373" mass="41852">MANQNKKEKIVYDVTVRKLNETRKTLAEVEAAHTSASNVVVSHQRKHISCPLSDWASTGFDTQNQYNHVFQESSLCFSNYTHFSDQPMIHGLWSGRSVKPVEVQGGVGFPSPVMLRQPLRTHHQFQPEMMLHGEPFVPDNVPVAIPFQAIYGVEGYHHRDTGEFVAVPFRRPPPSPPKIKRIIRYEPKDVKKEIIAMAKPTGATVSGTKRKASTPSGRFCSNKTKKIIEEWRCALCGISATCEDDLIGHLAGKKHLAKVEFLKCNSTGGDIGLGLIKNSGKKQTSEVRCLKGSSSIGLRMNPEKKKRTPENKSVLKKVKMTDGGRNSRKKFQFWCRICKTGAHDEKVMSEHKRGKKHLKNLRVKARSSGRKSM</sequence>
<evidence type="ECO:0000313" key="3">
    <source>
        <dbReference type="Proteomes" id="UP000326396"/>
    </source>
</evidence>
<dbReference type="SMART" id="SM00451">
    <property type="entry name" value="ZnF_U1"/>
    <property type="match status" value="2"/>
</dbReference>
<dbReference type="EMBL" id="SZYD01000003">
    <property type="protein sequence ID" value="KAD6794973.1"/>
    <property type="molecule type" value="Genomic_DNA"/>
</dbReference>
<dbReference type="InterPro" id="IPR003604">
    <property type="entry name" value="Matrin/U1-like-C_Znf_C2H2"/>
</dbReference>
<dbReference type="Proteomes" id="UP000326396">
    <property type="component" value="Linkage Group LG11"/>
</dbReference>
<comment type="caution">
    <text evidence="2">The sequence shown here is derived from an EMBL/GenBank/DDBJ whole genome shotgun (WGS) entry which is preliminary data.</text>
</comment>
<dbReference type="Pfam" id="PF12874">
    <property type="entry name" value="zf-met"/>
    <property type="match status" value="2"/>
</dbReference>
<feature type="domain" description="U1-type" evidence="1">
    <location>
        <begin position="228"/>
        <end position="262"/>
    </location>
</feature>
<dbReference type="GO" id="GO:0008270">
    <property type="term" value="F:zinc ion binding"/>
    <property type="evidence" value="ECO:0007669"/>
    <property type="project" value="InterPro"/>
</dbReference>
<dbReference type="Gene3D" id="3.30.160.60">
    <property type="entry name" value="Classic Zinc Finger"/>
    <property type="match status" value="2"/>
</dbReference>
<dbReference type="AlphaFoldDB" id="A0A5N6PM60"/>
<reference evidence="2 3" key="1">
    <citation type="submission" date="2019-05" db="EMBL/GenBank/DDBJ databases">
        <title>Mikania micrantha, genome provides insights into the molecular mechanism of rapid growth.</title>
        <authorList>
            <person name="Liu B."/>
        </authorList>
    </citation>
    <scope>NUCLEOTIDE SEQUENCE [LARGE SCALE GENOMIC DNA]</scope>
    <source>
        <strain evidence="2">NLD-2019</strain>
        <tissue evidence="2">Leaf</tissue>
    </source>
</reference>
<dbReference type="PANTHER" id="PTHR47487">
    <property type="entry name" value="OS06G0651300 PROTEIN-RELATED"/>
    <property type="match status" value="1"/>
</dbReference>
<protein>
    <recommendedName>
        <fullName evidence="1">U1-type domain-containing protein</fullName>
    </recommendedName>
</protein>
<dbReference type="PANTHER" id="PTHR47487:SF8">
    <property type="entry name" value="OS08G0270900 PROTEIN"/>
    <property type="match status" value="1"/>
</dbReference>
<dbReference type="GO" id="GO:0003676">
    <property type="term" value="F:nucleic acid binding"/>
    <property type="evidence" value="ECO:0007669"/>
    <property type="project" value="InterPro"/>
</dbReference>
<accession>A0A5N6PM60</accession>
<organism evidence="2 3">
    <name type="scientific">Mikania micrantha</name>
    <name type="common">bitter vine</name>
    <dbReference type="NCBI Taxonomy" id="192012"/>
    <lineage>
        <taxon>Eukaryota</taxon>
        <taxon>Viridiplantae</taxon>
        <taxon>Streptophyta</taxon>
        <taxon>Embryophyta</taxon>
        <taxon>Tracheophyta</taxon>
        <taxon>Spermatophyta</taxon>
        <taxon>Magnoliopsida</taxon>
        <taxon>eudicotyledons</taxon>
        <taxon>Gunneridae</taxon>
        <taxon>Pentapetalae</taxon>
        <taxon>asterids</taxon>
        <taxon>campanulids</taxon>
        <taxon>Asterales</taxon>
        <taxon>Asteraceae</taxon>
        <taxon>Asteroideae</taxon>
        <taxon>Heliantheae alliance</taxon>
        <taxon>Eupatorieae</taxon>
        <taxon>Mikania</taxon>
    </lineage>
</organism>
<proteinExistence type="predicted"/>
<evidence type="ECO:0000259" key="1">
    <source>
        <dbReference type="SMART" id="SM00451"/>
    </source>
</evidence>
<name>A0A5N6PM60_9ASTR</name>
<dbReference type="SUPFAM" id="SSF57667">
    <property type="entry name" value="beta-beta-alpha zinc fingers"/>
    <property type="match status" value="2"/>
</dbReference>
<gene>
    <name evidence="2" type="ORF">E3N88_05869</name>
</gene>
<feature type="domain" description="U1-type" evidence="1">
    <location>
        <begin position="330"/>
        <end position="364"/>
    </location>
</feature>
<dbReference type="InterPro" id="IPR013087">
    <property type="entry name" value="Znf_C2H2_type"/>
</dbReference>